<dbReference type="AlphaFoldDB" id="A0A9N8RCA4"/>
<organism evidence="1 2">
    <name type="scientific">Gibberella zeae</name>
    <name type="common">Wheat head blight fungus</name>
    <name type="synonym">Fusarium graminearum</name>
    <dbReference type="NCBI Taxonomy" id="5518"/>
    <lineage>
        <taxon>Eukaryota</taxon>
        <taxon>Fungi</taxon>
        <taxon>Dikarya</taxon>
        <taxon>Ascomycota</taxon>
        <taxon>Pezizomycotina</taxon>
        <taxon>Sordariomycetes</taxon>
        <taxon>Hypocreomycetidae</taxon>
        <taxon>Hypocreales</taxon>
        <taxon>Nectriaceae</taxon>
        <taxon>Fusarium</taxon>
    </lineage>
</organism>
<sequence>MSQQDMDEPPALGQKEPHTASYLQNCVVFMCNSDQVLTASKSFAGPTKLTSRLIVMISRDVNPVFLFEISFPLGEGQPDNENFGFGVKHKLNYGINKVEANDRQTIEVRFPREKTQAKCEVAPASIVDRRFRVKDKDKVCILTVSVTAPVTTVGYGSPFRSADTEVNSWVNDNEPIGQGGNLHTFLQQQSFTFLVAKGAVDFEKRLDLDRLPPPFRYPYVPAAIQNSHPNDLIHVTAVVQGRSQDIMWLNERCEEIAATKFSGYFVTQPDSTIDKATSLYLVIARTPEFKHKQVWGHLQKGQLVKVALFDSPSDEKEQETWSVFHNHAPVQQPLIPSRNAKIVSSSEDVPELSDHPIKKHELVLIVQTKMKPDAPFDIKFFCSRKAAQYKGFYQWMSKPAPRDIVEAIEAMMLQDAPATLRPLPVVNFREGVDKEYADEIVDEALPGDRKRFCAYLEHRPLGLGIATSASLGPTFCSAPTNVDVDNFASRIDNRSAMIAARCNYCKHAGGAPRVHRRFVVRAYDMTHESAAFRRLLQDPNQGDNAAPKSFFYPPSNWKLHLSSVYWLLMLLRSPIVRSLHQDDAPVLHHLQQGIDQNLDIAGLRALVTRAIDWETFSGSKEYDIAMTTAGEYLNDIACRAKILCATPADSENDKRVKMFKLHAKGFAIDEASNMKRPNLYCVWGNTLSPLFVFGDPKQLRPTVMMLTERWPNSKTRPGEFINRYAWDARISALEYLQASGIPTYRYGNLDTTKASD</sequence>
<name>A0A9N8RCA4_GIBZA</name>
<dbReference type="InterPro" id="IPR027417">
    <property type="entry name" value="P-loop_NTPase"/>
</dbReference>
<protein>
    <recommendedName>
        <fullName evidence="3">DNA2/NAM7 helicase helicase domain-containing protein</fullName>
    </recommendedName>
</protein>
<reference evidence="1" key="1">
    <citation type="submission" date="2021-03" db="EMBL/GenBank/DDBJ databases">
        <authorList>
            <person name="Alouane T."/>
            <person name="Langin T."/>
            <person name="Bonhomme L."/>
        </authorList>
    </citation>
    <scope>NUCLEOTIDE SEQUENCE</scope>
    <source>
        <strain evidence="1">MDC_Fg202</strain>
    </source>
</reference>
<dbReference type="Proteomes" id="UP000746612">
    <property type="component" value="Unassembled WGS sequence"/>
</dbReference>
<evidence type="ECO:0000313" key="1">
    <source>
        <dbReference type="EMBL" id="CAG1982692.1"/>
    </source>
</evidence>
<dbReference type="Gene3D" id="3.40.50.300">
    <property type="entry name" value="P-loop containing nucleotide triphosphate hydrolases"/>
    <property type="match status" value="1"/>
</dbReference>
<comment type="caution">
    <text evidence="1">The sequence shown here is derived from an EMBL/GenBank/DDBJ whole genome shotgun (WGS) entry which is preliminary data.</text>
</comment>
<evidence type="ECO:0008006" key="3">
    <source>
        <dbReference type="Google" id="ProtNLM"/>
    </source>
</evidence>
<proteinExistence type="predicted"/>
<evidence type="ECO:0000313" key="2">
    <source>
        <dbReference type="Proteomes" id="UP000746612"/>
    </source>
</evidence>
<dbReference type="EMBL" id="CAJPIJ010000127">
    <property type="protein sequence ID" value="CAG1982692.1"/>
    <property type="molecule type" value="Genomic_DNA"/>
</dbReference>
<gene>
    <name evidence="1" type="ORF">MDCFG202_LOCUS228592</name>
</gene>
<accession>A0A9N8RCA4</accession>